<dbReference type="InterPro" id="IPR012280">
    <property type="entry name" value="Semialdhyde_DH_dimer_dom"/>
</dbReference>
<keyword evidence="8 15" id="KW-0791">Threonine biosynthesis</keyword>
<evidence type="ECO:0000256" key="10">
    <source>
        <dbReference type="ARBA" id="ARBA00022915"/>
    </source>
</evidence>
<evidence type="ECO:0000256" key="13">
    <source>
        <dbReference type="ARBA" id="ARBA00023167"/>
    </source>
</evidence>
<feature type="binding site" evidence="15">
    <location>
        <position position="101"/>
    </location>
    <ligand>
        <name>phosphate</name>
        <dbReference type="ChEBI" id="CHEBI:43474"/>
    </ligand>
</feature>
<feature type="binding site" evidence="15">
    <location>
        <position position="157"/>
    </location>
    <ligand>
        <name>substrate</name>
    </ligand>
</feature>
<evidence type="ECO:0000256" key="2">
    <source>
        <dbReference type="ARBA" id="ARBA00005076"/>
    </source>
</evidence>
<dbReference type="Pfam" id="PF01118">
    <property type="entry name" value="Semialdhyde_dh"/>
    <property type="match status" value="1"/>
</dbReference>
<organism evidence="18 19">
    <name type="scientific">Puniceicoccus vermicola</name>
    <dbReference type="NCBI Taxonomy" id="388746"/>
    <lineage>
        <taxon>Bacteria</taxon>
        <taxon>Pseudomonadati</taxon>
        <taxon>Verrucomicrobiota</taxon>
        <taxon>Opitutia</taxon>
        <taxon>Puniceicoccales</taxon>
        <taxon>Puniceicoccaceae</taxon>
        <taxon>Puniceicoccus</taxon>
    </lineage>
</organism>
<dbReference type="GO" id="GO:0050661">
    <property type="term" value="F:NADP binding"/>
    <property type="evidence" value="ECO:0007669"/>
    <property type="project" value="UniProtKB-UniRule"/>
</dbReference>
<keyword evidence="11 15" id="KW-0560">Oxidoreductase</keyword>
<dbReference type="PANTHER" id="PTHR46278:SF2">
    <property type="entry name" value="ASPARTATE-SEMIALDEHYDE DEHYDROGENASE"/>
    <property type="match status" value="1"/>
</dbReference>
<name>A0A7X1B0U8_9BACT</name>
<comment type="caution">
    <text evidence="15">Lacks conserved residue(s) required for the propagation of feature annotation.</text>
</comment>
<dbReference type="CDD" id="cd02316">
    <property type="entry name" value="VcASADH2_like_N"/>
    <property type="match status" value="1"/>
</dbReference>
<dbReference type="UniPathway" id="UPA00050">
    <property type="reaction ID" value="UER00463"/>
</dbReference>
<evidence type="ECO:0000256" key="3">
    <source>
        <dbReference type="ARBA" id="ARBA00005097"/>
    </source>
</evidence>
<evidence type="ECO:0000313" key="19">
    <source>
        <dbReference type="Proteomes" id="UP000525652"/>
    </source>
</evidence>
<comment type="subunit">
    <text evidence="5 15">Homodimer.</text>
</comment>
<feature type="binding site" evidence="15">
    <location>
        <position position="236"/>
    </location>
    <ligand>
        <name>substrate</name>
    </ligand>
</feature>
<dbReference type="SUPFAM" id="SSF51735">
    <property type="entry name" value="NAD(P)-binding Rossmann-fold domains"/>
    <property type="match status" value="1"/>
</dbReference>
<dbReference type="GO" id="GO:0071266">
    <property type="term" value="P:'de novo' L-methionine biosynthetic process"/>
    <property type="evidence" value="ECO:0007669"/>
    <property type="project" value="UniProtKB-UniRule"/>
</dbReference>
<evidence type="ECO:0000256" key="7">
    <source>
        <dbReference type="ARBA" id="ARBA00022605"/>
    </source>
</evidence>
<keyword evidence="12 15" id="KW-0457">Lysine biosynthesis</keyword>
<evidence type="ECO:0000256" key="8">
    <source>
        <dbReference type="ARBA" id="ARBA00022697"/>
    </source>
</evidence>
<evidence type="ECO:0000256" key="6">
    <source>
        <dbReference type="ARBA" id="ARBA00013120"/>
    </source>
</evidence>
<feature type="active site" description="Proton acceptor" evidence="15 16">
    <location>
        <position position="243"/>
    </location>
</feature>
<dbReference type="GO" id="GO:0046983">
    <property type="term" value="F:protein dimerization activity"/>
    <property type="evidence" value="ECO:0007669"/>
    <property type="project" value="InterPro"/>
</dbReference>
<dbReference type="PANTHER" id="PTHR46278">
    <property type="entry name" value="DEHYDROGENASE, PUTATIVE-RELATED"/>
    <property type="match status" value="1"/>
</dbReference>
<accession>A0A7X1B0U8</accession>
<dbReference type="UniPathway" id="UPA00051">
    <property type="reaction ID" value="UER00464"/>
</dbReference>
<dbReference type="NCBIfam" id="NF011456">
    <property type="entry name" value="PRK14874.1"/>
    <property type="match status" value="1"/>
</dbReference>
<evidence type="ECO:0000256" key="4">
    <source>
        <dbReference type="ARBA" id="ARBA00010584"/>
    </source>
</evidence>
<keyword evidence="7 15" id="KW-0028">Amino-acid biosynthesis</keyword>
<comment type="catalytic activity">
    <reaction evidence="14 15">
        <text>L-aspartate 4-semialdehyde + phosphate + NADP(+) = 4-phospho-L-aspartate + NADPH + H(+)</text>
        <dbReference type="Rhea" id="RHEA:24284"/>
        <dbReference type="ChEBI" id="CHEBI:15378"/>
        <dbReference type="ChEBI" id="CHEBI:43474"/>
        <dbReference type="ChEBI" id="CHEBI:57535"/>
        <dbReference type="ChEBI" id="CHEBI:57783"/>
        <dbReference type="ChEBI" id="CHEBI:58349"/>
        <dbReference type="ChEBI" id="CHEBI:537519"/>
        <dbReference type="EC" id="1.2.1.11"/>
    </reaction>
</comment>
<dbReference type="EMBL" id="JACHVA010000089">
    <property type="protein sequence ID" value="MBC2602400.1"/>
    <property type="molecule type" value="Genomic_DNA"/>
</dbReference>
<dbReference type="GO" id="GO:0009089">
    <property type="term" value="P:lysine biosynthetic process via diaminopimelate"/>
    <property type="evidence" value="ECO:0007669"/>
    <property type="project" value="UniProtKB-UniRule"/>
</dbReference>
<dbReference type="NCBIfam" id="TIGR01296">
    <property type="entry name" value="asd_B"/>
    <property type="match status" value="1"/>
</dbReference>
<evidence type="ECO:0000256" key="5">
    <source>
        <dbReference type="ARBA" id="ARBA00011738"/>
    </source>
</evidence>
<dbReference type="GO" id="GO:0019877">
    <property type="term" value="P:diaminopimelate biosynthetic process"/>
    <property type="evidence" value="ECO:0007669"/>
    <property type="project" value="UniProtKB-UniRule"/>
</dbReference>
<dbReference type="SUPFAM" id="SSF55347">
    <property type="entry name" value="Glyceraldehyde-3-phosphate dehydrogenase-like, C-terminal domain"/>
    <property type="match status" value="1"/>
</dbReference>
<dbReference type="HAMAP" id="MF_02121">
    <property type="entry name" value="ASADH"/>
    <property type="match status" value="1"/>
</dbReference>
<comment type="pathway">
    <text evidence="3 15">Amino-acid biosynthesis; L-threonine biosynthesis; L-threonine from L-aspartate: step 2/5.</text>
</comment>
<dbReference type="CDD" id="cd18131">
    <property type="entry name" value="ASADH_C_bac_euk_like"/>
    <property type="match status" value="1"/>
</dbReference>
<dbReference type="InterPro" id="IPR036291">
    <property type="entry name" value="NAD(P)-bd_dom_sf"/>
</dbReference>
<dbReference type="Proteomes" id="UP000525652">
    <property type="component" value="Unassembled WGS sequence"/>
</dbReference>
<feature type="active site" description="Acyl-thioester intermediate" evidence="15 16">
    <location>
        <position position="130"/>
    </location>
</feature>
<sequence>MSEGKRIGIVGATGAVGRELMELLEARDFPVAELRLLASARSVGKELTFRGESIAIKEARPEEFAGLDYLFLSAGGDRSLAMAPAAVEAGAVVIDNSSAFRMDDEVPLVVPEVNPEALLNHKGIIANPNCSTAITLMGVAPLHQRFGLKRMICSTYQAVSGAGATGITELEDGVRAWSEGKDANPSTFPHPIAFNLIPHVDKFLESGYTKEEVKMRNESRKILSLPSLPVSCTCVRVPVFRAHAISIFAEFEKPVDVAEARAAVAAFDGAELVDDPTNLEYPMPLGYSSKVACGVGRIRRDEALENGLAFWVVGDQLWKGAALNALQIAEHLVR</sequence>
<evidence type="ECO:0000256" key="1">
    <source>
        <dbReference type="ARBA" id="ARBA00005021"/>
    </source>
</evidence>
<dbReference type="AlphaFoldDB" id="A0A7X1B0U8"/>
<feature type="binding site" evidence="15">
    <location>
        <begin position="13"/>
        <end position="16"/>
    </location>
    <ligand>
        <name>NADP(+)</name>
        <dbReference type="ChEBI" id="CHEBI:58349"/>
    </ligand>
</feature>
<dbReference type="InterPro" id="IPR005986">
    <property type="entry name" value="Asp_semialdehyde_DH_beta"/>
</dbReference>
<dbReference type="InterPro" id="IPR000534">
    <property type="entry name" value="Semialdehyde_DH_NAD-bd"/>
</dbReference>
<dbReference type="GO" id="GO:0009088">
    <property type="term" value="P:threonine biosynthetic process"/>
    <property type="evidence" value="ECO:0007669"/>
    <property type="project" value="UniProtKB-UniRule"/>
</dbReference>
<reference evidence="18 19" key="1">
    <citation type="submission" date="2020-07" db="EMBL/GenBank/DDBJ databases">
        <authorList>
            <person name="Feng X."/>
        </authorList>
    </citation>
    <scope>NUCLEOTIDE SEQUENCE [LARGE SCALE GENOMIC DNA]</scope>
    <source>
        <strain evidence="18 19">JCM14086</strain>
    </source>
</reference>
<evidence type="ECO:0000259" key="17">
    <source>
        <dbReference type="SMART" id="SM00859"/>
    </source>
</evidence>
<comment type="similarity">
    <text evidence="4 15">Belongs to the aspartate-semialdehyde dehydrogenase family.</text>
</comment>
<feature type="binding site" evidence="15">
    <location>
        <position position="316"/>
    </location>
    <ligand>
        <name>NADP(+)</name>
        <dbReference type="ChEBI" id="CHEBI:58349"/>
    </ligand>
</feature>
<comment type="pathway">
    <text evidence="2 15">Amino-acid biosynthesis; L-lysine biosynthesis via DAP pathway; (S)-tetrahydrodipicolinate from L-aspartate: step 2/4.</text>
</comment>
<dbReference type="GO" id="GO:0051287">
    <property type="term" value="F:NAD binding"/>
    <property type="evidence" value="ECO:0007669"/>
    <property type="project" value="InterPro"/>
</dbReference>
<evidence type="ECO:0000256" key="12">
    <source>
        <dbReference type="ARBA" id="ARBA00023154"/>
    </source>
</evidence>
<keyword evidence="10 15" id="KW-0220">Diaminopimelate biosynthesis</keyword>
<dbReference type="RefSeq" id="WP_185693086.1">
    <property type="nucleotide sequence ID" value="NZ_JACHVA010000089.1"/>
</dbReference>
<feature type="domain" description="Semialdehyde dehydrogenase NAD-binding" evidence="17">
    <location>
        <begin position="6"/>
        <end position="121"/>
    </location>
</feature>
<evidence type="ECO:0000256" key="9">
    <source>
        <dbReference type="ARBA" id="ARBA00022857"/>
    </source>
</evidence>
<dbReference type="InterPro" id="IPR012080">
    <property type="entry name" value="Asp_semialdehyde_DH"/>
</dbReference>
<dbReference type="GO" id="GO:0004073">
    <property type="term" value="F:aspartate-semialdehyde dehydrogenase activity"/>
    <property type="evidence" value="ECO:0007669"/>
    <property type="project" value="UniProtKB-UniRule"/>
</dbReference>
<evidence type="ECO:0000256" key="11">
    <source>
        <dbReference type="ARBA" id="ARBA00023002"/>
    </source>
</evidence>
<evidence type="ECO:0000313" key="18">
    <source>
        <dbReference type="EMBL" id="MBC2602400.1"/>
    </source>
</evidence>
<dbReference type="UniPathway" id="UPA00034">
    <property type="reaction ID" value="UER00016"/>
</dbReference>
<comment type="function">
    <text evidence="15">Catalyzes the NADPH-dependent formation of L-aspartate-semialdehyde (L-ASA) by the reductive dephosphorylation of L-aspartyl-4-phosphate.</text>
</comment>
<gene>
    <name evidence="15" type="primary">asd</name>
    <name evidence="18" type="ORF">H5P30_11485</name>
</gene>
<dbReference type="PIRSF" id="PIRSF000148">
    <property type="entry name" value="ASA_dh"/>
    <property type="match status" value="1"/>
</dbReference>
<comment type="pathway">
    <text evidence="1 15">Amino-acid biosynthesis; L-methionine biosynthesis via de novo pathway; L-homoserine from L-aspartate: step 2/3.</text>
</comment>
<dbReference type="EC" id="1.2.1.11" evidence="6 15"/>
<comment type="caution">
    <text evidence="18">The sequence shown here is derived from an EMBL/GenBank/DDBJ whole genome shotgun (WGS) entry which is preliminary data.</text>
</comment>
<dbReference type="GO" id="GO:0009097">
    <property type="term" value="P:isoleucine biosynthetic process"/>
    <property type="evidence" value="ECO:0007669"/>
    <property type="project" value="UniProtKB-UniRule"/>
</dbReference>
<protein>
    <recommendedName>
        <fullName evidence="6 15">Aspartate-semialdehyde dehydrogenase</fullName>
        <shortName evidence="15">ASA dehydrogenase</shortName>
        <shortName evidence="15">ASADH</shortName>
        <ecNumber evidence="6 15">1.2.1.11</ecNumber>
    </recommendedName>
    <alternativeName>
        <fullName evidence="15">Aspartate-beta-semialdehyde dehydrogenase</fullName>
    </alternativeName>
</protein>
<keyword evidence="9 15" id="KW-0521">NADP</keyword>
<keyword evidence="19" id="KW-1185">Reference proteome</keyword>
<dbReference type="Gene3D" id="3.30.360.10">
    <property type="entry name" value="Dihydrodipicolinate Reductase, domain 2"/>
    <property type="match status" value="1"/>
</dbReference>
<dbReference type="SMART" id="SM00859">
    <property type="entry name" value="Semialdhyde_dh"/>
    <property type="match status" value="1"/>
</dbReference>
<evidence type="ECO:0000256" key="16">
    <source>
        <dbReference type="PIRSR" id="PIRSR000148-1"/>
    </source>
</evidence>
<keyword evidence="13 15" id="KW-0486">Methionine biosynthesis</keyword>
<dbReference type="Gene3D" id="3.40.50.720">
    <property type="entry name" value="NAD(P)-binding Rossmann-like Domain"/>
    <property type="match status" value="1"/>
</dbReference>
<evidence type="ECO:0000256" key="15">
    <source>
        <dbReference type="HAMAP-Rule" id="MF_02121"/>
    </source>
</evidence>
<proteinExistence type="inferred from homology"/>
<feature type="binding site" evidence="15">
    <location>
        <begin position="160"/>
        <end position="161"/>
    </location>
    <ligand>
        <name>NADP(+)</name>
        <dbReference type="ChEBI" id="CHEBI:58349"/>
    </ligand>
</feature>
<feature type="binding site" evidence="15">
    <location>
        <begin position="41"/>
        <end position="42"/>
    </location>
    <ligand>
        <name>NADP(+)</name>
        <dbReference type="ChEBI" id="CHEBI:58349"/>
    </ligand>
</feature>
<dbReference type="Pfam" id="PF02774">
    <property type="entry name" value="Semialdhyde_dhC"/>
    <property type="match status" value="1"/>
</dbReference>
<evidence type="ECO:0000256" key="14">
    <source>
        <dbReference type="ARBA" id="ARBA00047891"/>
    </source>
</evidence>